<protein>
    <submittedName>
        <fullName evidence="2">Uncharacterized protein</fullName>
    </submittedName>
</protein>
<gene>
    <name evidence="2" type="ORF">KDM89_00880</name>
</gene>
<reference evidence="2" key="1">
    <citation type="submission" date="2021-04" db="EMBL/GenBank/DDBJ databases">
        <title>novel species isolated from subtropical streams in China.</title>
        <authorList>
            <person name="Lu H."/>
        </authorList>
    </citation>
    <scope>NUCLEOTIDE SEQUENCE</scope>
    <source>
        <strain evidence="2">LFS511W</strain>
    </source>
</reference>
<evidence type="ECO:0000313" key="3">
    <source>
        <dbReference type="Proteomes" id="UP000680067"/>
    </source>
</evidence>
<keyword evidence="1" id="KW-0472">Membrane</keyword>
<keyword evidence="1" id="KW-1133">Transmembrane helix</keyword>
<evidence type="ECO:0000313" key="2">
    <source>
        <dbReference type="EMBL" id="MBR7780680.1"/>
    </source>
</evidence>
<feature type="transmembrane region" description="Helical" evidence="1">
    <location>
        <begin position="109"/>
        <end position="125"/>
    </location>
</feature>
<sequence length="152" mass="17278">MSSPNKPEHSGDTPVHVLNPETAGKVADILLERRQSSAAFREFPYAAAVPKLYQLPALKKLNEATQTDVYQQAEKAIRTDWRVRLATLGWFAVFLAYAVGLGFAKYEGAKILFPALAWVVCWRFIRRQLMRQRMRQLALEALQRDMMPAQAS</sequence>
<dbReference type="EMBL" id="JAGSPN010000001">
    <property type="protein sequence ID" value="MBR7780680.1"/>
    <property type="molecule type" value="Genomic_DNA"/>
</dbReference>
<organism evidence="2 3">
    <name type="scientific">Undibacterium luofuense</name>
    <dbReference type="NCBI Taxonomy" id="2828733"/>
    <lineage>
        <taxon>Bacteria</taxon>
        <taxon>Pseudomonadati</taxon>
        <taxon>Pseudomonadota</taxon>
        <taxon>Betaproteobacteria</taxon>
        <taxon>Burkholderiales</taxon>
        <taxon>Oxalobacteraceae</taxon>
        <taxon>Undibacterium</taxon>
    </lineage>
</organism>
<proteinExistence type="predicted"/>
<name>A0A941DIV3_9BURK</name>
<comment type="caution">
    <text evidence="2">The sequence shown here is derived from an EMBL/GenBank/DDBJ whole genome shotgun (WGS) entry which is preliminary data.</text>
</comment>
<keyword evidence="3" id="KW-1185">Reference proteome</keyword>
<dbReference type="Proteomes" id="UP000680067">
    <property type="component" value="Unassembled WGS sequence"/>
</dbReference>
<accession>A0A941DIV3</accession>
<keyword evidence="1" id="KW-0812">Transmembrane</keyword>
<feature type="transmembrane region" description="Helical" evidence="1">
    <location>
        <begin position="85"/>
        <end position="103"/>
    </location>
</feature>
<evidence type="ECO:0000256" key="1">
    <source>
        <dbReference type="SAM" id="Phobius"/>
    </source>
</evidence>
<dbReference type="AlphaFoldDB" id="A0A941DIV3"/>